<name>A2FF48_TRIV3</name>
<evidence type="ECO:0000313" key="2">
    <source>
        <dbReference type="EMBL" id="EAX96461.1"/>
    </source>
</evidence>
<gene>
    <name evidence="2" type="ORF">TVAG_024710</name>
</gene>
<reference evidence="2" key="2">
    <citation type="journal article" date="2007" name="Science">
        <title>Draft genome sequence of the sexually transmitted pathogen Trichomonas vaginalis.</title>
        <authorList>
            <person name="Carlton J.M."/>
            <person name="Hirt R.P."/>
            <person name="Silva J.C."/>
            <person name="Delcher A.L."/>
            <person name="Schatz M."/>
            <person name="Zhao Q."/>
            <person name="Wortman J.R."/>
            <person name="Bidwell S.L."/>
            <person name="Alsmark U.C.M."/>
            <person name="Besteiro S."/>
            <person name="Sicheritz-Ponten T."/>
            <person name="Noel C.J."/>
            <person name="Dacks J.B."/>
            <person name="Foster P.G."/>
            <person name="Simillion C."/>
            <person name="Van de Peer Y."/>
            <person name="Miranda-Saavedra D."/>
            <person name="Barton G.J."/>
            <person name="Westrop G.D."/>
            <person name="Mueller S."/>
            <person name="Dessi D."/>
            <person name="Fiori P.L."/>
            <person name="Ren Q."/>
            <person name="Paulsen I."/>
            <person name="Zhang H."/>
            <person name="Bastida-Corcuera F.D."/>
            <person name="Simoes-Barbosa A."/>
            <person name="Brown M.T."/>
            <person name="Hayes R.D."/>
            <person name="Mukherjee M."/>
            <person name="Okumura C.Y."/>
            <person name="Schneider R."/>
            <person name="Smith A.J."/>
            <person name="Vanacova S."/>
            <person name="Villalvazo M."/>
            <person name="Haas B.J."/>
            <person name="Pertea M."/>
            <person name="Feldblyum T.V."/>
            <person name="Utterback T.R."/>
            <person name="Shu C.L."/>
            <person name="Osoegawa K."/>
            <person name="de Jong P.J."/>
            <person name="Hrdy I."/>
            <person name="Horvathova L."/>
            <person name="Zubacova Z."/>
            <person name="Dolezal P."/>
            <person name="Malik S.B."/>
            <person name="Logsdon J.M. Jr."/>
            <person name="Henze K."/>
            <person name="Gupta A."/>
            <person name="Wang C.C."/>
            <person name="Dunne R.L."/>
            <person name="Upcroft J.A."/>
            <person name="Upcroft P."/>
            <person name="White O."/>
            <person name="Salzberg S.L."/>
            <person name="Tang P."/>
            <person name="Chiu C.-H."/>
            <person name="Lee Y.-S."/>
            <person name="Embley T.M."/>
            <person name="Coombs G.H."/>
            <person name="Mottram J.C."/>
            <person name="Tachezy J."/>
            <person name="Fraser-Liggett C.M."/>
            <person name="Johnson P.J."/>
        </authorList>
    </citation>
    <scope>NUCLEOTIDE SEQUENCE [LARGE SCALE GENOMIC DNA]</scope>
    <source>
        <strain evidence="2">G3</strain>
    </source>
</reference>
<dbReference type="Pfam" id="PF01476">
    <property type="entry name" value="LysM"/>
    <property type="match status" value="1"/>
</dbReference>
<reference evidence="2" key="1">
    <citation type="submission" date="2006-10" db="EMBL/GenBank/DDBJ databases">
        <authorList>
            <person name="Amadeo P."/>
            <person name="Zhao Q."/>
            <person name="Wortman J."/>
            <person name="Fraser-Liggett C."/>
            <person name="Carlton J."/>
        </authorList>
    </citation>
    <scope>NUCLEOTIDE SEQUENCE</scope>
    <source>
        <strain evidence="2">G3</strain>
    </source>
</reference>
<dbReference type="InParanoid" id="A2FF48"/>
<keyword evidence="3" id="KW-1185">Reference proteome</keyword>
<dbReference type="VEuPathDB" id="TrichDB:TVAG_024710"/>
<dbReference type="SMR" id="A2FF48"/>
<evidence type="ECO:0000313" key="3">
    <source>
        <dbReference type="Proteomes" id="UP000001542"/>
    </source>
</evidence>
<dbReference type="Gene3D" id="3.10.350.10">
    <property type="entry name" value="LysM domain"/>
    <property type="match status" value="1"/>
</dbReference>
<protein>
    <recommendedName>
        <fullName evidence="1">LysM domain-containing protein</fullName>
    </recommendedName>
</protein>
<sequence length="209" mass="24061">MISWIIATRFQKLPRPPHFDVPQQNGDQYDDKCAKRIFNDTPFTIEGIARLYHVTVDDIKQANPGIGYNIPEGLILKIPQKCPETMDETLYMDSPDFKSAAVLRNGALLLCFCYMFSTTNAEQCETFMKYNHGFDQDGNLVNIHNAMDYAYIKNSTDCSEPFGGQYQLRQYNINGKYHCAVKSNIHFYDPGRNIVKDSYPYTSLCFEEK</sequence>
<dbReference type="Proteomes" id="UP000001542">
    <property type="component" value="Unassembled WGS sequence"/>
</dbReference>
<dbReference type="VEuPathDB" id="TrichDB:TVAGG3_0612900"/>
<proteinExistence type="predicted"/>
<dbReference type="EMBL" id="DS113757">
    <property type="protein sequence ID" value="EAX96461.1"/>
    <property type="molecule type" value="Genomic_DNA"/>
</dbReference>
<dbReference type="RefSeq" id="XP_001309391.1">
    <property type="nucleotide sequence ID" value="XM_001309390.1"/>
</dbReference>
<organism evidence="2 3">
    <name type="scientific">Trichomonas vaginalis (strain ATCC PRA-98 / G3)</name>
    <dbReference type="NCBI Taxonomy" id="412133"/>
    <lineage>
        <taxon>Eukaryota</taxon>
        <taxon>Metamonada</taxon>
        <taxon>Parabasalia</taxon>
        <taxon>Trichomonadida</taxon>
        <taxon>Trichomonadidae</taxon>
        <taxon>Trichomonas</taxon>
    </lineage>
</organism>
<evidence type="ECO:0000259" key="1">
    <source>
        <dbReference type="Pfam" id="PF01476"/>
    </source>
</evidence>
<feature type="domain" description="LysM" evidence="1">
    <location>
        <begin position="44"/>
        <end position="79"/>
    </location>
</feature>
<accession>A2FF48</accession>
<dbReference type="InterPro" id="IPR036779">
    <property type="entry name" value="LysM_dom_sf"/>
</dbReference>
<dbReference type="AlphaFoldDB" id="A2FF48"/>
<dbReference type="KEGG" id="tva:4754233"/>
<dbReference type="InterPro" id="IPR018392">
    <property type="entry name" value="LysM"/>
</dbReference>
<dbReference type="CDD" id="cd00118">
    <property type="entry name" value="LysM"/>
    <property type="match status" value="1"/>
</dbReference>